<dbReference type="PROSITE" id="PS00136">
    <property type="entry name" value="SUBTILASE_ASP"/>
    <property type="match status" value="1"/>
</dbReference>
<evidence type="ECO:0000313" key="15">
    <source>
        <dbReference type="EMBL" id="CRH00242.1"/>
    </source>
</evidence>
<gene>
    <name evidence="15" type="primary">SUB2</name>
    <name evidence="15" type="ORF">PRELSG_0934500</name>
</gene>
<feature type="region of interest" description="Disordered" evidence="11">
    <location>
        <begin position="299"/>
        <end position="336"/>
    </location>
</feature>
<dbReference type="GeneID" id="39736357"/>
<keyword evidence="4 9" id="KW-0378">Hydrolase</keyword>
<dbReference type="SMR" id="A0A1J1H6F1"/>
<dbReference type="EC" id="3.4.21.62" evidence="8"/>
<evidence type="ECO:0000259" key="13">
    <source>
        <dbReference type="Pfam" id="PF00082"/>
    </source>
</evidence>
<feature type="active site" description="Charge relay system" evidence="9">
    <location>
        <position position="759"/>
    </location>
</feature>
<evidence type="ECO:0000256" key="2">
    <source>
        <dbReference type="ARBA" id="ARBA00022670"/>
    </source>
</evidence>
<dbReference type="PANTHER" id="PTHR43399">
    <property type="entry name" value="SUBTILISIN-RELATED"/>
    <property type="match status" value="1"/>
</dbReference>
<feature type="active site" description="Charge relay system" evidence="9">
    <location>
        <position position="553"/>
    </location>
</feature>
<feature type="domain" description="Subtilisin-like protease 2 prodomain" evidence="14">
    <location>
        <begin position="358"/>
        <end position="443"/>
    </location>
</feature>
<evidence type="ECO:0000259" key="14">
    <source>
        <dbReference type="Pfam" id="PF18513"/>
    </source>
</evidence>
<dbReference type="Gene3D" id="3.40.50.200">
    <property type="entry name" value="Peptidase S8/S53 domain"/>
    <property type="match status" value="1"/>
</dbReference>
<evidence type="ECO:0000313" key="16">
    <source>
        <dbReference type="Proteomes" id="UP000220158"/>
    </source>
</evidence>
<evidence type="ECO:0000256" key="7">
    <source>
        <dbReference type="ARBA" id="ARBA00023529"/>
    </source>
</evidence>
<evidence type="ECO:0000256" key="4">
    <source>
        <dbReference type="ARBA" id="ARBA00022801"/>
    </source>
</evidence>
<dbReference type="PROSITE" id="PS51892">
    <property type="entry name" value="SUBTILASE"/>
    <property type="match status" value="1"/>
</dbReference>
<keyword evidence="6" id="KW-0865">Zymogen</keyword>
<feature type="active site" description="Charge relay system" evidence="9">
    <location>
        <position position="596"/>
    </location>
</feature>
<keyword evidence="12" id="KW-1133">Transmembrane helix</keyword>
<dbReference type="SUPFAM" id="SSF52743">
    <property type="entry name" value="Subtilisin-like"/>
    <property type="match status" value="1"/>
</dbReference>
<dbReference type="InterPro" id="IPR036852">
    <property type="entry name" value="Peptidase_S8/S53_dom_sf"/>
</dbReference>
<evidence type="ECO:0000256" key="5">
    <source>
        <dbReference type="ARBA" id="ARBA00022825"/>
    </source>
</evidence>
<evidence type="ECO:0000256" key="9">
    <source>
        <dbReference type="PROSITE-ProRule" id="PRU01240"/>
    </source>
</evidence>
<keyword evidence="3" id="KW-0732">Signal</keyword>
<evidence type="ECO:0000256" key="11">
    <source>
        <dbReference type="SAM" id="MobiDB-lite"/>
    </source>
</evidence>
<dbReference type="VEuPathDB" id="PlasmoDB:PRELSG_0934500"/>
<dbReference type="CDD" id="cd07473">
    <property type="entry name" value="Peptidases_S8_Subtilisin_like"/>
    <property type="match status" value="1"/>
</dbReference>
<evidence type="ECO:0000256" key="10">
    <source>
        <dbReference type="RuleBase" id="RU003355"/>
    </source>
</evidence>
<feature type="transmembrane region" description="Helical" evidence="12">
    <location>
        <begin position="936"/>
        <end position="959"/>
    </location>
</feature>
<reference evidence="15 16" key="1">
    <citation type="submission" date="2015-04" db="EMBL/GenBank/DDBJ databases">
        <authorList>
            <consortium name="Pathogen Informatics"/>
        </authorList>
    </citation>
    <scope>NUCLEOTIDE SEQUENCE [LARGE SCALE GENOMIC DNA]</scope>
    <source>
        <strain evidence="15 16">SGS1</strain>
    </source>
</reference>
<sequence>MQYVLYVFSLIFFKFQYYKDISSPRFLNKFQIDNTKVIRKKYRILSKSSVNKTINFDELASNYRPLFDAYEISENFKNQINGKNISEKNKNANHNIIPSFLNSGINSRFSLNKEKKTDKKDNLIKKNFDHYSIVTNSLELLNDIKVDASDLSKLSINNLSIPYNEQTKELFTHQRNIVISNKGNRKYKIVLMTKNPKFVRANNKYSNEKKTFIEKEENIEDLSDKNTNLYSGSGTLYFDNTSNDENIYNSIKEKHNQEKVIDNKKNTGRSVLKRILNFLSFRSDPHDNVSLLDETINKNNDNKENLNKESNALNNDNNNENFNKSPNDNLDNNNKNADISKLADQYLLNLKNIDSSWQELILVLRGELDLHSSHMKNLIVETKNKLESYIKKNFNQVDKISYDVSSPINFICFFFPNVFNMDNLSLLKEALTIIYDELKDYTESWNFSNSYVVDEVKEENFNKETKEKKYKKKKKKLYNVKYSFLRKYMSMDSLLSLFSRNKKKTEDIENEIFNFLPKELRNYSTWNLSVIRVFNAWFLAGYGNKNIKVCIIDSGVDLKHTDLIKNLYVPEYDEKYEMSEDFYDFMVKNPMDSSGHGTHVTGIIGGSANDFGVVGVSPNVKLISLRFIDGKKFGDSFHIIKALNVCIINKAPIINASWGSSRYDSSVHLAVKRLKNTLNGKGSIFVAAAGNKSKDNDIFPLYPSSFKLPHMLSVASISKNLELSLFSNYGANSVHIMAPGHHIYSTIPNNSYRMSTGTSMAAPHVCGVSALIYSVCHNQGFIPEAEDVIDILIRTSIRILSKEKKTIHESLVNAEAAVLTTLLGGLWMQIDCHFVKFYLDKGKKKHIPIVFSAYKEGIYETDIVIAIMPTDKSSNVYGEVHIPIKIVTNTKLPNFKESPRFGKNYVIGEDEATNDELLSFICENAIYNLQEYDINLIIISLVLLSVVFIFVLIGTIYFFKRKKKNNANDKNNEDFYKDQKDLNEFLKANNKEDKGITDKLANSINFINKKSKNNQNKDDGNQNEIFHFFQEVRPLIEGKEIKESPDESINSIDISNMFVE</sequence>
<dbReference type="Pfam" id="PF00082">
    <property type="entry name" value="Peptidase_S8"/>
    <property type="match status" value="1"/>
</dbReference>
<dbReference type="InterPro" id="IPR022398">
    <property type="entry name" value="Peptidase_S8_His-AS"/>
</dbReference>
<comment type="similarity">
    <text evidence="1 9 10">Belongs to the peptidase S8 family.</text>
</comment>
<evidence type="ECO:0000256" key="1">
    <source>
        <dbReference type="ARBA" id="ARBA00011073"/>
    </source>
</evidence>
<dbReference type="InterPro" id="IPR034204">
    <property type="entry name" value="PfSUB1-like_cat_dom"/>
</dbReference>
<dbReference type="Proteomes" id="UP000220158">
    <property type="component" value="Chromosome 9"/>
</dbReference>
<name>A0A1J1H6F1_PLARL</name>
<dbReference type="InterPro" id="IPR023827">
    <property type="entry name" value="Peptidase_S8_Asp-AS"/>
</dbReference>
<dbReference type="InterPro" id="IPR051048">
    <property type="entry name" value="Peptidase_S8/S53_subtilisin"/>
</dbReference>
<dbReference type="EMBL" id="LN835304">
    <property type="protein sequence ID" value="CRH00242.1"/>
    <property type="molecule type" value="Genomic_DNA"/>
</dbReference>
<protein>
    <recommendedName>
        <fullName evidence="8">subtilisin</fullName>
        <ecNumber evidence="8">3.4.21.62</ecNumber>
    </recommendedName>
</protein>
<dbReference type="OrthoDB" id="371436at2759"/>
<dbReference type="KEGG" id="prel:PRELSG_0934500"/>
<proteinExistence type="inferred from homology"/>
<dbReference type="Pfam" id="PF18513">
    <property type="entry name" value="Pro_sub2"/>
    <property type="match status" value="1"/>
</dbReference>
<dbReference type="Gene3D" id="3.30.70.2370">
    <property type="match status" value="1"/>
</dbReference>
<dbReference type="InterPro" id="IPR023828">
    <property type="entry name" value="Peptidase_S8_Ser-AS"/>
</dbReference>
<dbReference type="InterPro" id="IPR040935">
    <property type="entry name" value="Pro_sub2"/>
</dbReference>
<dbReference type="InterPro" id="IPR015500">
    <property type="entry name" value="Peptidase_S8_subtilisin-rel"/>
</dbReference>
<comment type="catalytic activity">
    <reaction evidence="7">
        <text>Hydrolysis of proteins with broad specificity for peptide bonds, and a preference for a large uncharged residue in P1. Hydrolyzes peptide amides.</text>
        <dbReference type="EC" id="3.4.21.62"/>
    </reaction>
</comment>
<dbReference type="InterPro" id="IPR000209">
    <property type="entry name" value="Peptidase_S8/S53_dom"/>
</dbReference>
<dbReference type="PANTHER" id="PTHR43399:SF4">
    <property type="entry name" value="CELL WALL-ASSOCIATED PROTEASE"/>
    <property type="match status" value="1"/>
</dbReference>
<dbReference type="PROSITE" id="PS00137">
    <property type="entry name" value="SUBTILASE_HIS"/>
    <property type="match status" value="1"/>
</dbReference>
<dbReference type="PROSITE" id="PS00138">
    <property type="entry name" value="SUBTILASE_SER"/>
    <property type="match status" value="1"/>
</dbReference>
<keyword evidence="5 9" id="KW-0720">Serine protease</keyword>
<dbReference type="GO" id="GO:0004252">
    <property type="term" value="F:serine-type endopeptidase activity"/>
    <property type="evidence" value="ECO:0007669"/>
    <property type="project" value="UniProtKB-UniRule"/>
</dbReference>
<evidence type="ECO:0000256" key="6">
    <source>
        <dbReference type="ARBA" id="ARBA00023145"/>
    </source>
</evidence>
<organism evidence="15 16">
    <name type="scientific">Plasmodium relictum</name>
    <dbReference type="NCBI Taxonomy" id="85471"/>
    <lineage>
        <taxon>Eukaryota</taxon>
        <taxon>Sar</taxon>
        <taxon>Alveolata</taxon>
        <taxon>Apicomplexa</taxon>
        <taxon>Aconoidasida</taxon>
        <taxon>Haemosporida</taxon>
        <taxon>Plasmodiidae</taxon>
        <taxon>Plasmodium</taxon>
        <taxon>Plasmodium (Haemamoeba)</taxon>
    </lineage>
</organism>
<dbReference type="RefSeq" id="XP_028533246.1">
    <property type="nucleotide sequence ID" value="XM_028676793.1"/>
</dbReference>
<keyword evidence="2 9" id="KW-0645">Protease</keyword>
<dbReference type="PRINTS" id="PR00723">
    <property type="entry name" value="SUBTILISIN"/>
</dbReference>
<dbReference type="AlphaFoldDB" id="A0A1J1H6F1"/>
<keyword evidence="12" id="KW-0812">Transmembrane</keyword>
<evidence type="ECO:0000256" key="8">
    <source>
        <dbReference type="ARBA" id="ARBA00023619"/>
    </source>
</evidence>
<dbReference type="GO" id="GO:0006508">
    <property type="term" value="P:proteolysis"/>
    <property type="evidence" value="ECO:0007669"/>
    <property type="project" value="UniProtKB-KW"/>
</dbReference>
<keyword evidence="12" id="KW-0472">Membrane</keyword>
<keyword evidence="16" id="KW-1185">Reference proteome</keyword>
<evidence type="ECO:0000256" key="3">
    <source>
        <dbReference type="ARBA" id="ARBA00022729"/>
    </source>
</evidence>
<feature type="compositionally biased region" description="Low complexity" evidence="11">
    <location>
        <begin position="308"/>
        <end position="336"/>
    </location>
</feature>
<accession>A0A1J1H6F1</accession>
<feature type="domain" description="Peptidase S8/S53" evidence="13">
    <location>
        <begin position="545"/>
        <end position="796"/>
    </location>
</feature>
<evidence type="ECO:0000256" key="12">
    <source>
        <dbReference type="SAM" id="Phobius"/>
    </source>
</evidence>